<keyword evidence="4" id="KW-1185">Reference proteome</keyword>
<dbReference type="SMART" id="SM00267">
    <property type="entry name" value="GGDEF"/>
    <property type="match status" value="1"/>
</dbReference>
<dbReference type="Gene3D" id="3.30.70.270">
    <property type="match status" value="1"/>
</dbReference>
<gene>
    <name evidence="3" type="ORF">ISU02_20580</name>
</gene>
<dbReference type="RefSeq" id="WP_194703734.1">
    <property type="nucleotide sequence ID" value="NZ_JADKNH010000016.1"/>
</dbReference>
<dbReference type="NCBIfam" id="TIGR00254">
    <property type="entry name" value="GGDEF"/>
    <property type="match status" value="1"/>
</dbReference>
<evidence type="ECO:0000313" key="3">
    <source>
        <dbReference type="EMBL" id="MBF4695497.1"/>
    </source>
</evidence>
<accession>A0ABR9ZYG7</accession>
<dbReference type="InterPro" id="IPR050469">
    <property type="entry name" value="Diguanylate_Cyclase"/>
</dbReference>
<comment type="caution">
    <text evidence="3">The sequence shown here is derived from an EMBL/GenBank/DDBJ whole genome shotgun (WGS) entry which is preliminary data.</text>
</comment>
<reference evidence="3 4" key="1">
    <citation type="submission" date="2020-11" db="EMBL/GenBank/DDBJ databases">
        <title>Fusibacter basophilias sp. nov.</title>
        <authorList>
            <person name="Qiu D."/>
        </authorList>
    </citation>
    <scope>NUCLEOTIDE SEQUENCE [LARGE SCALE GENOMIC DNA]</scope>
    <source>
        <strain evidence="3 4">Q10-2</strain>
    </source>
</reference>
<sequence length="238" mass="26911">MNDNKKQLDQQTLLIIRLILVSLSAAIVPTLLVMSIGATTFLQLYLIEFIFTMTITSIGLQNYLKFKMRTKNEVKAMVKNEKIINGELILINNEEKLKNVLSLEIERIQALNKESAVIFFDVDDLGVINKKYGYDFGDMVLVELIKLTKTLITNKEQLARIKGDTFALILPNQSVKDAYKLAERLKTAVEKTSFGDVGRLTCRFAVVSISDIRSEDKILNIAYEKLILAKEYGKGVIV</sequence>
<dbReference type="CDD" id="cd01949">
    <property type="entry name" value="GGDEF"/>
    <property type="match status" value="1"/>
</dbReference>
<feature type="domain" description="GGDEF" evidence="2">
    <location>
        <begin position="113"/>
        <end position="238"/>
    </location>
</feature>
<dbReference type="PANTHER" id="PTHR45138:SF9">
    <property type="entry name" value="DIGUANYLATE CYCLASE DGCM-RELATED"/>
    <property type="match status" value="1"/>
</dbReference>
<feature type="transmembrane region" description="Helical" evidence="1">
    <location>
        <begin position="12"/>
        <end position="36"/>
    </location>
</feature>
<dbReference type="InterPro" id="IPR029787">
    <property type="entry name" value="Nucleotide_cyclase"/>
</dbReference>
<evidence type="ECO:0000259" key="2">
    <source>
        <dbReference type="PROSITE" id="PS50887"/>
    </source>
</evidence>
<dbReference type="SUPFAM" id="SSF55073">
    <property type="entry name" value="Nucleotide cyclase"/>
    <property type="match status" value="1"/>
</dbReference>
<evidence type="ECO:0000256" key="1">
    <source>
        <dbReference type="SAM" id="Phobius"/>
    </source>
</evidence>
<keyword evidence="1" id="KW-0812">Transmembrane</keyword>
<keyword evidence="1" id="KW-0472">Membrane</keyword>
<organism evidence="3 4">
    <name type="scientific">Fusibacter ferrireducens</name>
    <dbReference type="NCBI Taxonomy" id="2785058"/>
    <lineage>
        <taxon>Bacteria</taxon>
        <taxon>Bacillati</taxon>
        <taxon>Bacillota</taxon>
        <taxon>Clostridia</taxon>
        <taxon>Eubacteriales</taxon>
        <taxon>Eubacteriales Family XII. Incertae Sedis</taxon>
        <taxon>Fusibacter</taxon>
    </lineage>
</organism>
<proteinExistence type="predicted"/>
<evidence type="ECO:0000313" key="4">
    <source>
        <dbReference type="Proteomes" id="UP000614200"/>
    </source>
</evidence>
<keyword evidence="1" id="KW-1133">Transmembrane helix</keyword>
<dbReference type="InterPro" id="IPR043128">
    <property type="entry name" value="Rev_trsase/Diguanyl_cyclase"/>
</dbReference>
<dbReference type="PANTHER" id="PTHR45138">
    <property type="entry name" value="REGULATORY COMPONENTS OF SENSORY TRANSDUCTION SYSTEM"/>
    <property type="match status" value="1"/>
</dbReference>
<name>A0ABR9ZYG7_9FIRM</name>
<dbReference type="Pfam" id="PF00990">
    <property type="entry name" value="GGDEF"/>
    <property type="match status" value="1"/>
</dbReference>
<protein>
    <submittedName>
        <fullName evidence="3">GGDEF domain-containing protein</fullName>
    </submittedName>
</protein>
<dbReference type="Proteomes" id="UP000614200">
    <property type="component" value="Unassembled WGS sequence"/>
</dbReference>
<dbReference type="InterPro" id="IPR000160">
    <property type="entry name" value="GGDEF_dom"/>
</dbReference>
<feature type="transmembrane region" description="Helical" evidence="1">
    <location>
        <begin position="42"/>
        <end position="64"/>
    </location>
</feature>
<dbReference type="EMBL" id="JADKNH010000016">
    <property type="protein sequence ID" value="MBF4695497.1"/>
    <property type="molecule type" value="Genomic_DNA"/>
</dbReference>
<dbReference type="PROSITE" id="PS50887">
    <property type="entry name" value="GGDEF"/>
    <property type="match status" value="1"/>
</dbReference>